<reference evidence="1" key="1">
    <citation type="submission" date="2014-05" db="EMBL/GenBank/DDBJ databases">
        <authorList>
            <person name="Chronopoulou M."/>
        </authorList>
    </citation>
    <scope>NUCLEOTIDE SEQUENCE</scope>
    <source>
        <tissue evidence="1">Whole organism</tissue>
    </source>
</reference>
<organism evidence="1">
    <name type="scientific">Lepeophtheirus salmonis</name>
    <name type="common">Salmon louse</name>
    <name type="synonym">Caligus salmonis</name>
    <dbReference type="NCBI Taxonomy" id="72036"/>
    <lineage>
        <taxon>Eukaryota</taxon>
        <taxon>Metazoa</taxon>
        <taxon>Ecdysozoa</taxon>
        <taxon>Arthropoda</taxon>
        <taxon>Crustacea</taxon>
        <taxon>Multicrustacea</taxon>
        <taxon>Hexanauplia</taxon>
        <taxon>Copepoda</taxon>
        <taxon>Siphonostomatoida</taxon>
        <taxon>Caligidae</taxon>
        <taxon>Lepeophtheirus</taxon>
    </lineage>
</organism>
<protein>
    <submittedName>
        <fullName evidence="1">Uncharacterized protein</fullName>
    </submittedName>
</protein>
<dbReference type="EMBL" id="HACA01012491">
    <property type="protein sequence ID" value="CDW29852.1"/>
    <property type="molecule type" value="Transcribed_RNA"/>
</dbReference>
<feature type="non-terminal residue" evidence="1">
    <location>
        <position position="39"/>
    </location>
</feature>
<sequence length="39" mass="4429">MIENTELGGTSLTQDKIVDETKIVRNGLRSLRDDHFNIV</sequence>
<evidence type="ECO:0000313" key="1">
    <source>
        <dbReference type="EMBL" id="CDW29852.1"/>
    </source>
</evidence>
<dbReference type="AlphaFoldDB" id="A0A0K2TW22"/>
<name>A0A0K2TW22_LEPSM</name>
<proteinExistence type="predicted"/>
<accession>A0A0K2TW22</accession>